<organism evidence="1 2">
    <name type="scientific">Fistulifera solaris</name>
    <name type="common">Oleaginous diatom</name>
    <dbReference type="NCBI Taxonomy" id="1519565"/>
    <lineage>
        <taxon>Eukaryota</taxon>
        <taxon>Sar</taxon>
        <taxon>Stramenopiles</taxon>
        <taxon>Ochrophyta</taxon>
        <taxon>Bacillariophyta</taxon>
        <taxon>Bacillariophyceae</taxon>
        <taxon>Bacillariophycidae</taxon>
        <taxon>Naviculales</taxon>
        <taxon>Naviculaceae</taxon>
        <taxon>Fistulifera</taxon>
    </lineage>
</organism>
<keyword evidence="2" id="KW-1185">Reference proteome</keyword>
<comment type="caution">
    <text evidence="1">The sequence shown here is derived from an EMBL/GenBank/DDBJ whole genome shotgun (WGS) entry which is preliminary data.</text>
</comment>
<evidence type="ECO:0000313" key="1">
    <source>
        <dbReference type="EMBL" id="GAX16378.1"/>
    </source>
</evidence>
<proteinExistence type="predicted"/>
<protein>
    <submittedName>
        <fullName evidence="1">Uncharacterized protein</fullName>
    </submittedName>
</protein>
<accession>A0A1Z5JRK3</accession>
<evidence type="ECO:0000313" key="2">
    <source>
        <dbReference type="Proteomes" id="UP000198406"/>
    </source>
</evidence>
<dbReference type="OrthoDB" id="120976at2759"/>
<sequence length="515" mass="58709">MNDNPLLELIPREGLFTQKGFKLGYRADYLPMFRLLREPTHLEEFDWVTNRDIVIWRDNETVICVCDKPSLQFEEARYVSFLIDRVSQRRLNCAIYGTSDVTIAETVTWFWSLPHSDSVKNLITGSHLSHDERRNFSFAALSTAQLAHILDSNPTRSVSFTASWLTTQQLVILATRPHPLNLRLTSERRARGIKDDGTAFVDELGKRQSSFGSLDINCLKDALLMSQSNLERLLKLDYIIDELRLGLLSDEMALLPFAAKVNTLVYSIKAKDLSPEDFESLDMVMKELKLQISAEGTTWHFLLASILNRITGLSHFERLSFLFDKDIFWHLSRVSNADQVVVPAIINAVNGNSNLSYLNMGNIPSLFDTDACMEAVFEAMEEHPGLRTVVLHTYPPGYYSNAEDNSEDPREWDYSSLERLLSRNRRITVCDYHGRKFSNGSSIDKLYALNSFFNGSAKVLEETQVLRLVFVATALTESASQNVQYTSLLLSNHTDMLCEFLQTSMSMTRFSLQDE</sequence>
<dbReference type="EMBL" id="BDSP01000105">
    <property type="protein sequence ID" value="GAX16378.1"/>
    <property type="molecule type" value="Genomic_DNA"/>
</dbReference>
<reference evidence="1 2" key="1">
    <citation type="journal article" date="2015" name="Plant Cell">
        <title>Oil accumulation by the oleaginous diatom Fistulifera solaris as revealed by the genome and transcriptome.</title>
        <authorList>
            <person name="Tanaka T."/>
            <person name="Maeda Y."/>
            <person name="Veluchamy A."/>
            <person name="Tanaka M."/>
            <person name="Abida H."/>
            <person name="Marechal E."/>
            <person name="Bowler C."/>
            <person name="Muto M."/>
            <person name="Sunaga Y."/>
            <person name="Tanaka M."/>
            <person name="Yoshino T."/>
            <person name="Taniguchi T."/>
            <person name="Fukuda Y."/>
            <person name="Nemoto M."/>
            <person name="Matsumoto M."/>
            <person name="Wong P.S."/>
            <person name="Aburatani S."/>
            <person name="Fujibuchi W."/>
        </authorList>
    </citation>
    <scope>NUCLEOTIDE SEQUENCE [LARGE SCALE GENOMIC DNA]</scope>
    <source>
        <strain evidence="1 2">JPCC DA0580</strain>
    </source>
</reference>
<dbReference type="InParanoid" id="A0A1Z5JRK3"/>
<name>A0A1Z5JRK3_FISSO</name>
<gene>
    <name evidence="1" type="ORF">FisN_10Hh407</name>
</gene>
<dbReference type="Proteomes" id="UP000198406">
    <property type="component" value="Unassembled WGS sequence"/>
</dbReference>
<dbReference type="AlphaFoldDB" id="A0A1Z5JRK3"/>